<evidence type="ECO:0000256" key="4">
    <source>
        <dbReference type="ARBA" id="ARBA00022618"/>
    </source>
</evidence>
<name>A0A9P0CH95_9CUCU</name>
<evidence type="ECO:0000256" key="5">
    <source>
        <dbReference type="ARBA" id="ARBA00022776"/>
    </source>
</evidence>
<dbReference type="Pfam" id="PF09817">
    <property type="entry name" value="Zwilch"/>
    <property type="match status" value="1"/>
</dbReference>
<dbReference type="AlphaFoldDB" id="A0A9P0CH95"/>
<dbReference type="GO" id="GO:0034501">
    <property type="term" value="P:protein localization to kinetochore"/>
    <property type="evidence" value="ECO:0007669"/>
    <property type="project" value="UniProtKB-UniRule"/>
</dbReference>
<keyword evidence="3 9" id="KW-0158">Chromosome</keyword>
<proteinExistence type="inferred from homology"/>
<accession>A0A9P0CH95</accession>
<dbReference type="GO" id="GO:0051301">
    <property type="term" value="P:cell division"/>
    <property type="evidence" value="ECO:0007669"/>
    <property type="project" value="UniProtKB-UniRule"/>
</dbReference>
<dbReference type="PANTHER" id="PTHR15995:SF1">
    <property type="entry name" value="PROTEIN ZWILCH HOMOLOG"/>
    <property type="match status" value="1"/>
</dbReference>
<protein>
    <recommendedName>
        <fullName evidence="9">Protein zwilch</fullName>
    </recommendedName>
</protein>
<evidence type="ECO:0000313" key="11">
    <source>
        <dbReference type="Proteomes" id="UP001153636"/>
    </source>
</evidence>
<keyword evidence="6 9" id="KW-0995">Kinetochore</keyword>
<keyword evidence="5 9" id="KW-0498">Mitosis</keyword>
<dbReference type="GO" id="GO:0007094">
    <property type="term" value="P:mitotic spindle assembly checkpoint signaling"/>
    <property type="evidence" value="ECO:0007669"/>
    <property type="project" value="UniProtKB-UniRule"/>
</dbReference>
<dbReference type="Gene3D" id="1.10.287.1880">
    <property type="match status" value="1"/>
</dbReference>
<evidence type="ECO:0000256" key="7">
    <source>
        <dbReference type="ARBA" id="ARBA00023306"/>
    </source>
</evidence>
<evidence type="ECO:0000313" key="10">
    <source>
        <dbReference type="EMBL" id="CAH1099865.1"/>
    </source>
</evidence>
<keyword evidence="7 9" id="KW-0131">Cell cycle</keyword>
<evidence type="ECO:0000256" key="6">
    <source>
        <dbReference type="ARBA" id="ARBA00022838"/>
    </source>
</evidence>
<comment type="function">
    <text evidence="9">Essential component of the mitotic checkpoint, which prevents cells from prematurely exiting mitosis. Required for the assembly of the dynein-dynactin and MAD1-MAD2 complexes onto kinetochores. Its function related to the spindle assembly machinery is proposed to depend on its association in the mitotic RZZ complex.</text>
</comment>
<sequence>MNNYDLSDIKEVLQYPPSYLLDFLPNRRGEKIILAYLNKSKENNSSPKTNYTLDETAPINTTTTTLDVTGSPLKVDLEGDETLVIEKDVILQQWSESENRHFPLPLIKARQYLNSKTNIKNREAVFVVSDGNNALKTILLGVQETSKNIFTCTINIMGFLPITHEKLLFPSMERSHTLLDVIKKCHINYLITFKYFTFGVFLQNVKKDCKYNGSICIQFTRSTKCDLDKPSSLLKEVQLFLQVIAGHKNSMVYFLWEELTLLQSYIDVADDYSGIGADTVISNNSLVLSDIHESLKGIIPSNLIKMEDKTKFDLTNIRTPNIADKLWDVLKHCRNLDILRSTFHHFFEELAESDCYNKVPPGNDSNVATIINGIIDGKLAVPTISYRQALEFLFELGSEKLKNDYQIISKHFYAHSYSDISNKWNQLQKKIAVEGATKKTRITQCFKSDQTDIKACKAKLSYLGKLHVAIELIYLIQRQTYLPEATFNIFCTKVFEKYVAKESFNLEFKDIQKTPLCDFDMVIRANSNDIVAGRLPDFCSVRLKSVVDHFEAETVFVMSKYSIVPPTIYDDFDVENAHEEMHYYTYKLQSHNEMV</sequence>
<keyword evidence="8 9" id="KW-0137">Centromere</keyword>
<dbReference type="GO" id="GO:1990423">
    <property type="term" value="C:RZZ complex"/>
    <property type="evidence" value="ECO:0007669"/>
    <property type="project" value="UniProtKB-UniRule"/>
</dbReference>
<keyword evidence="4 9" id="KW-0132">Cell division</keyword>
<gene>
    <name evidence="10" type="ORF">PSYICH_LOCUS1029</name>
</gene>
<evidence type="ECO:0000256" key="2">
    <source>
        <dbReference type="ARBA" id="ARBA00009062"/>
    </source>
</evidence>
<dbReference type="PANTHER" id="PTHR15995">
    <property type="entry name" value="PROTEIN ZWILCH HOMOLOG"/>
    <property type="match status" value="1"/>
</dbReference>
<dbReference type="InterPro" id="IPR018630">
    <property type="entry name" value="Zwilch"/>
</dbReference>
<organism evidence="10 11">
    <name type="scientific">Psylliodes chrysocephalus</name>
    <dbReference type="NCBI Taxonomy" id="3402493"/>
    <lineage>
        <taxon>Eukaryota</taxon>
        <taxon>Metazoa</taxon>
        <taxon>Ecdysozoa</taxon>
        <taxon>Arthropoda</taxon>
        <taxon>Hexapoda</taxon>
        <taxon>Insecta</taxon>
        <taxon>Pterygota</taxon>
        <taxon>Neoptera</taxon>
        <taxon>Endopterygota</taxon>
        <taxon>Coleoptera</taxon>
        <taxon>Polyphaga</taxon>
        <taxon>Cucujiformia</taxon>
        <taxon>Chrysomeloidea</taxon>
        <taxon>Chrysomelidae</taxon>
        <taxon>Galerucinae</taxon>
        <taxon>Alticini</taxon>
        <taxon>Psylliodes</taxon>
    </lineage>
</organism>
<reference evidence="10" key="1">
    <citation type="submission" date="2022-01" db="EMBL/GenBank/DDBJ databases">
        <authorList>
            <person name="King R."/>
        </authorList>
    </citation>
    <scope>NUCLEOTIDE SEQUENCE</scope>
</reference>
<comment type="subcellular location">
    <subcellularLocation>
        <location evidence="1 9">Chromosome</location>
        <location evidence="1 9">Centromere</location>
        <location evidence="1 9">Kinetochore</location>
    </subcellularLocation>
</comment>
<evidence type="ECO:0000256" key="1">
    <source>
        <dbReference type="ARBA" id="ARBA00004629"/>
    </source>
</evidence>
<comment type="similarity">
    <text evidence="2 9">Belongs to the ZWILCH family.</text>
</comment>
<dbReference type="Gene3D" id="1.20.58.730">
    <property type="match status" value="1"/>
</dbReference>
<evidence type="ECO:0000256" key="3">
    <source>
        <dbReference type="ARBA" id="ARBA00022454"/>
    </source>
</evidence>
<evidence type="ECO:0000256" key="8">
    <source>
        <dbReference type="ARBA" id="ARBA00023328"/>
    </source>
</evidence>
<dbReference type="EMBL" id="OV651813">
    <property type="protein sequence ID" value="CAH1099865.1"/>
    <property type="molecule type" value="Genomic_DNA"/>
</dbReference>
<comment type="subunit">
    <text evidence="9">Component of the RZZ complex.</text>
</comment>
<evidence type="ECO:0000256" key="9">
    <source>
        <dbReference type="RuleBase" id="RU369076"/>
    </source>
</evidence>
<dbReference type="OrthoDB" id="5556307at2759"/>
<keyword evidence="11" id="KW-1185">Reference proteome</keyword>
<dbReference type="Proteomes" id="UP001153636">
    <property type="component" value="Chromosome 1"/>
</dbReference>